<proteinExistence type="predicted"/>
<reference evidence="2" key="1">
    <citation type="submission" date="2013-10" db="EMBL/GenBank/DDBJ databases">
        <title>Genome sequencing of Onchocerca volvulus.</title>
        <authorList>
            <person name="Cotton J."/>
            <person name="Tsai J."/>
            <person name="Stanley E."/>
            <person name="Tracey A."/>
            <person name="Holroyd N."/>
            <person name="Lustigman S."/>
            <person name="Berriman M."/>
        </authorList>
    </citation>
    <scope>NUCLEOTIDE SEQUENCE</scope>
</reference>
<protein>
    <submittedName>
        <fullName evidence="1">Uncharacterized protein</fullName>
    </submittedName>
</protein>
<evidence type="ECO:0000313" key="1">
    <source>
        <dbReference type="EnsemblMetazoa" id="OVOC11438.1"/>
    </source>
</evidence>
<dbReference type="AlphaFoldDB" id="A0A8R1XPW0"/>
<keyword evidence="2" id="KW-1185">Reference proteome</keyword>
<evidence type="ECO:0000313" key="2">
    <source>
        <dbReference type="Proteomes" id="UP000024404"/>
    </source>
</evidence>
<dbReference type="EMBL" id="CMVM020000364">
    <property type="status" value="NOT_ANNOTATED_CDS"/>
    <property type="molecule type" value="Genomic_DNA"/>
</dbReference>
<organism evidence="1 2">
    <name type="scientific">Onchocerca volvulus</name>
    <dbReference type="NCBI Taxonomy" id="6282"/>
    <lineage>
        <taxon>Eukaryota</taxon>
        <taxon>Metazoa</taxon>
        <taxon>Ecdysozoa</taxon>
        <taxon>Nematoda</taxon>
        <taxon>Chromadorea</taxon>
        <taxon>Rhabditida</taxon>
        <taxon>Spirurina</taxon>
        <taxon>Spiruromorpha</taxon>
        <taxon>Filarioidea</taxon>
        <taxon>Onchocercidae</taxon>
        <taxon>Onchocerca</taxon>
    </lineage>
</organism>
<sequence length="61" mass="7386">MAQRYRFRKNQRIQQKRKNPTELIAKSSQYYHNDTISSDCLFDFRKVLLLCYISLTSENPQ</sequence>
<name>A0A8R1XPW0_ONCVO</name>
<accession>A0A8R1XPW0</accession>
<dbReference type="Proteomes" id="UP000024404">
    <property type="component" value="Unassembled WGS sequence"/>
</dbReference>
<reference evidence="1" key="2">
    <citation type="submission" date="2022-06" db="UniProtKB">
        <authorList>
            <consortium name="EnsemblMetazoa"/>
        </authorList>
    </citation>
    <scope>IDENTIFICATION</scope>
</reference>
<dbReference type="EnsemblMetazoa" id="OVOC11438.1">
    <property type="protein sequence ID" value="OVOC11438.1"/>
    <property type="gene ID" value="WBGene00248247"/>
</dbReference>